<proteinExistence type="predicted"/>
<reference evidence="1 2" key="1">
    <citation type="submission" date="2018-10" db="EMBL/GenBank/DDBJ databases">
        <title>Transmission dynamics of multidrug resistant bacteria on intensive care unit surfaces.</title>
        <authorList>
            <person name="D'Souza A.W."/>
            <person name="Potter R.F."/>
            <person name="Wallace M."/>
            <person name="Shupe A."/>
            <person name="Patel S."/>
            <person name="Sun S."/>
            <person name="Gul D."/>
            <person name="Kwon J.H."/>
            <person name="Andleeb S."/>
            <person name="Burnham C.-A.D."/>
            <person name="Dantas G."/>
        </authorList>
    </citation>
    <scope>NUCLEOTIDE SEQUENCE [LARGE SCALE GENOMIC DNA]</scope>
    <source>
        <strain evidence="1 2">PX_177</strain>
    </source>
</reference>
<dbReference type="RefSeq" id="WP_125877980.1">
    <property type="nucleotide sequence ID" value="NZ_RHQL01000010.1"/>
</dbReference>
<dbReference type="EMBL" id="RHQL01000010">
    <property type="protein sequence ID" value="RRV08846.1"/>
    <property type="molecule type" value="Genomic_DNA"/>
</dbReference>
<dbReference type="Proteomes" id="UP000276506">
    <property type="component" value="Unassembled WGS sequence"/>
</dbReference>
<protein>
    <submittedName>
        <fullName evidence="1">Uncharacterized protein</fullName>
    </submittedName>
</protein>
<gene>
    <name evidence="1" type="ORF">EGJ28_16410</name>
</gene>
<evidence type="ECO:0000313" key="1">
    <source>
        <dbReference type="EMBL" id="RRV08846.1"/>
    </source>
</evidence>
<organism evidence="1 2">
    <name type="scientific">Stutzerimonas xanthomarina</name>
    <dbReference type="NCBI Taxonomy" id="271420"/>
    <lineage>
        <taxon>Bacteria</taxon>
        <taxon>Pseudomonadati</taxon>
        <taxon>Pseudomonadota</taxon>
        <taxon>Gammaproteobacteria</taxon>
        <taxon>Pseudomonadales</taxon>
        <taxon>Pseudomonadaceae</taxon>
        <taxon>Stutzerimonas</taxon>
    </lineage>
</organism>
<evidence type="ECO:0000313" key="2">
    <source>
        <dbReference type="Proteomes" id="UP000276506"/>
    </source>
</evidence>
<sequence length="149" mass="18014">MKYKPFSLRPREIEFNQRRATAFERKQQREAQALPLFADQIREQQHDWETEKERRQSRDDATLLSWRAQQAKLWRKARAMYFALPAQSRAECKRDWERVFRAAWTPTNLIYLVEKYNGIGAQREAKMAEDRRQMEARIRARLEAQPALM</sequence>
<dbReference type="AlphaFoldDB" id="A0A427DYI4"/>
<comment type="caution">
    <text evidence="1">The sequence shown here is derived from an EMBL/GenBank/DDBJ whole genome shotgun (WGS) entry which is preliminary data.</text>
</comment>
<name>A0A427DYI4_9GAMM</name>
<accession>A0A427DYI4</accession>